<protein>
    <submittedName>
        <fullName evidence="1">Uncharacterized protein</fullName>
    </submittedName>
</protein>
<dbReference type="Proteomes" id="UP000265515">
    <property type="component" value="Unassembled WGS sequence"/>
</dbReference>
<evidence type="ECO:0000313" key="1">
    <source>
        <dbReference type="EMBL" id="GBG77466.1"/>
    </source>
</evidence>
<gene>
    <name evidence="1" type="ORF">CBR_g23914</name>
</gene>
<dbReference type="Gramene" id="GBG77466">
    <property type="protein sequence ID" value="GBG77466"/>
    <property type="gene ID" value="CBR_g23914"/>
</dbReference>
<sequence length="107" mass="12282">MPDVEFDKQSLRGRLVRIAQLLQVNAQSILTLAHGSRGSLPKCSCRRIVHRKGQWLVRQSCGWQWSFLTSSDMRDVEFDKQSLRGRFVRIARLSASRCSVHSHSSSR</sequence>
<dbReference type="AlphaFoldDB" id="A0A388L585"/>
<organism evidence="1 2">
    <name type="scientific">Chara braunii</name>
    <name type="common">Braun's stonewort</name>
    <dbReference type="NCBI Taxonomy" id="69332"/>
    <lineage>
        <taxon>Eukaryota</taxon>
        <taxon>Viridiplantae</taxon>
        <taxon>Streptophyta</taxon>
        <taxon>Charophyceae</taxon>
        <taxon>Charales</taxon>
        <taxon>Characeae</taxon>
        <taxon>Chara</taxon>
    </lineage>
</organism>
<keyword evidence="2" id="KW-1185">Reference proteome</keyword>
<comment type="caution">
    <text evidence="1">The sequence shown here is derived from an EMBL/GenBank/DDBJ whole genome shotgun (WGS) entry which is preliminary data.</text>
</comment>
<reference evidence="1 2" key="1">
    <citation type="journal article" date="2018" name="Cell">
        <title>The Chara Genome: Secondary Complexity and Implications for Plant Terrestrialization.</title>
        <authorList>
            <person name="Nishiyama T."/>
            <person name="Sakayama H."/>
            <person name="Vries J.D."/>
            <person name="Buschmann H."/>
            <person name="Saint-Marcoux D."/>
            <person name="Ullrich K.K."/>
            <person name="Haas F.B."/>
            <person name="Vanderstraeten L."/>
            <person name="Becker D."/>
            <person name="Lang D."/>
            <person name="Vosolsobe S."/>
            <person name="Rombauts S."/>
            <person name="Wilhelmsson P.K.I."/>
            <person name="Janitza P."/>
            <person name="Kern R."/>
            <person name="Heyl A."/>
            <person name="Rumpler F."/>
            <person name="Villalobos L.I.A.C."/>
            <person name="Clay J.M."/>
            <person name="Skokan R."/>
            <person name="Toyoda A."/>
            <person name="Suzuki Y."/>
            <person name="Kagoshima H."/>
            <person name="Schijlen E."/>
            <person name="Tajeshwar N."/>
            <person name="Catarino B."/>
            <person name="Hetherington A.J."/>
            <person name="Saltykova A."/>
            <person name="Bonnot C."/>
            <person name="Breuninger H."/>
            <person name="Symeonidi A."/>
            <person name="Radhakrishnan G.V."/>
            <person name="Van Nieuwerburgh F."/>
            <person name="Deforce D."/>
            <person name="Chang C."/>
            <person name="Karol K.G."/>
            <person name="Hedrich R."/>
            <person name="Ulvskov P."/>
            <person name="Glockner G."/>
            <person name="Delwiche C.F."/>
            <person name="Petrasek J."/>
            <person name="Van de Peer Y."/>
            <person name="Friml J."/>
            <person name="Beilby M."/>
            <person name="Dolan L."/>
            <person name="Kohara Y."/>
            <person name="Sugano S."/>
            <person name="Fujiyama A."/>
            <person name="Delaux P.-M."/>
            <person name="Quint M."/>
            <person name="TheiBen G."/>
            <person name="Hagemann M."/>
            <person name="Harholt J."/>
            <person name="Dunand C."/>
            <person name="Zachgo S."/>
            <person name="Langdale J."/>
            <person name="Maumus F."/>
            <person name="Straeten D.V.D."/>
            <person name="Gould S.B."/>
            <person name="Rensing S.A."/>
        </authorList>
    </citation>
    <scope>NUCLEOTIDE SEQUENCE [LARGE SCALE GENOMIC DNA]</scope>
    <source>
        <strain evidence="1 2">S276</strain>
    </source>
</reference>
<evidence type="ECO:0000313" key="2">
    <source>
        <dbReference type="Proteomes" id="UP000265515"/>
    </source>
</evidence>
<dbReference type="EMBL" id="BFEA01000268">
    <property type="protein sequence ID" value="GBG77466.1"/>
    <property type="molecule type" value="Genomic_DNA"/>
</dbReference>
<proteinExistence type="predicted"/>
<accession>A0A388L585</accession>
<name>A0A388L585_CHABU</name>